<dbReference type="Proteomes" id="UP000193334">
    <property type="component" value="Chromosome"/>
</dbReference>
<name>A0A1W6LNU1_9BACT</name>
<evidence type="ECO:0000313" key="2">
    <source>
        <dbReference type="Proteomes" id="UP000193334"/>
    </source>
</evidence>
<dbReference type="EMBL" id="CP021023">
    <property type="protein sequence ID" value="ARN57460.1"/>
    <property type="molecule type" value="Genomic_DNA"/>
</dbReference>
<dbReference type="OrthoDB" id="9793805at2"/>
<keyword evidence="2" id="KW-1185">Reference proteome</keyword>
<accession>A0A1W6LNU1</accession>
<dbReference type="STRING" id="1941349.STSP1_01869"/>
<gene>
    <name evidence="1" type="ORF">STSP1_01869</name>
</gene>
<evidence type="ECO:0000313" key="1">
    <source>
        <dbReference type="EMBL" id="ARN57460.1"/>
    </source>
</evidence>
<dbReference type="KEGG" id="pbp:STSP1_01869"/>
<dbReference type="GO" id="GO:0016740">
    <property type="term" value="F:transferase activity"/>
    <property type="evidence" value="ECO:0007669"/>
    <property type="project" value="UniProtKB-KW"/>
</dbReference>
<dbReference type="RefSeq" id="WP_085756100.1">
    <property type="nucleotide sequence ID" value="NZ_CP021023.1"/>
</dbReference>
<keyword evidence="1" id="KW-0808">Transferase</keyword>
<protein>
    <submittedName>
        <fullName evidence="1">Putative glycosyl transferase</fullName>
    </submittedName>
</protein>
<sequence length="371" mass="42003">MARILYGVAGEGFGHSSRAHITGKMLIESGHEVLFAASNKSLEYLNRYFPGKVCKIHGLTFHYENSTVNLPKTFFSNFSQLPEMLQINNKTFNGAVKDFAPDVVITDFDPFTSHWACKNDVPCISIDHEHLMCKFEFDRPETGWFERLMSDTVTKIYLKDISEYIVLNFFNACPLADNARLSPPVMRDEVAKHTPSSEGDHVICYATTESCLDDFYRVFKKFPQQEFLLYGFGIEGVEGNCVFRQRNTENFLRDLASCKGVIASGGFSLISECLHFGKRMLVKPIQNQVEQMINAYHLDRMGAGAYVDKIDENVLGNYLEWLRETPSFGHKDMLRPNNDAYFSILAGVLADVTGGKARLPKYERSVELSGL</sequence>
<dbReference type="Pfam" id="PF13528">
    <property type="entry name" value="Glyco_trans_1_3"/>
    <property type="match status" value="1"/>
</dbReference>
<organism evidence="1 2">
    <name type="scientific">Sedimentisphaera salicampi</name>
    <dbReference type="NCBI Taxonomy" id="1941349"/>
    <lineage>
        <taxon>Bacteria</taxon>
        <taxon>Pseudomonadati</taxon>
        <taxon>Planctomycetota</taxon>
        <taxon>Phycisphaerae</taxon>
        <taxon>Sedimentisphaerales</taxon>
        <taxon>Sedimentisphaeraceae</taxon>
        <taxon>Sedimentisphaera</taxon>
    </lineage>
</organism>
<dbReference type="AlphaFoldDB" id="A0A1W6LNU1"/>
<dbReference type="Gene3D" id="3.40.50.2000">
    <property type="entry name" value="Glycogen Phosphorylase B"/>
    <property type="match status" value="1"/>
</dbReference>
<reference evidence="2" key="1">
    <citation type="submission" date="2017-04" db="EMBL/GenBank/DDBJ databases">
        <title>Comparative genomics and description of representatives of a novel lineage of planctomycetes thriving in anoxic sediments.</title>
        <authorList>
            <person name="Spring S."/>
            <person name="Bunk B."/>
            <person name="Sproer C."/>
        </authorList>
    </citation>
    <scope>NUCLEOTIDE SEQUENCE [LARGE SCALE GENOMIC DNA]</scope>
    <source>
        <strain evidence="2">ST-PulAB-D4</strain>
    </source>
</reference>
<dbReference type="SUPFAM" id="SSF53756">
    <property type="entry name" value="UDP-Glycosyltransferase/glycogen phosphorylase"/>
    <property type="match status" value="1"/>
</dbReference>
<proteinExistence type="predicted"/>